<reference evidence="4" key="2">
    <citation type="submission" date="2021-05" db="UniProtKB">
        <authorList>
            <consortium name="EnsemblPlants"/>
        </authorList>
    </citation>
    <scope>IDENTIFICATION</scope>
    <source>
        <strain evidence="4">subsp. malaccensis</strain>
    </source>
</reference>
<feature type="domain" description="MATH" evidence="2">
    <location>
        <begin position="184"/>
        <end position="308"/>
    </location>
</feature>
<feature type="region of interest" description="Disordered" evidence="1">
    <location>
        <begin position="1"/>
        <end position="27"/>
    </location>
</feature>
<keyword evidence="5" id="KW-1185">Reference proteome</keyword>
<dbReference type="PANTHER" id="PTHR46162:SF2">
    <property type="entry name" value="ANKYRIN REPEAT-CONTAINING PROTEIN-RELATED"/>
    <property type="match status" value="1"/>
</dbReference>
<gene>
    <name evidence="3" type="ORF">GSMUA_83000.1</name>
</gene>
<dbReference type="PANTHER" id="PTHR46162">
    <property type="entry name" value="TRAF-LIKE FAMILY PROTEIN"/>
    <property type="match status" value="1"/>
</dbReference>
<evidence type="ECO:0000313" key="5">
    <source>
        <dbReference type="Proteomes" id="UP000012960"/>
    </source>
</evidence>
<protein>
    <submittedName>
        <fullName evidence="3">(wild Malaysian banana) hypothetical protein</fullName>
    </submittedName>
</protein>
<feature type="compositionally biased region" description="Polar residues" evidence="1">
    <location>
        <begin position="1"/>
        <end position="13"/>
    </location>
</feature>
<evidence type="ECO:0000259" key="2">
    <source>
        <dbReference type="PROSITE" id="PS50144"/>
    </source>
</evidence>
<dbReference type="FunCoup" id="A0A804K9H0">
    <property type="interactions" value="154"/>
</dbReference>
<accession>A0A804K9H0</accession>
<dbReference type="Gene3D" id="2.60.210.10">
    <property type="entry name" value="Apoptosis, Tumor Necrosis Factor Receptor Associated Protein 2, Chain A"/>
    <property type="match status" value="2"/>
</dbReference>
<dbReference type="OrthoDB" id="1883087at2759"/>
<sequence length="317" mass="35348">MAKVLSSRSSTSPRYVPILTEGGEKKAGEKTNPFRWMIEGFSTLLNQTAETHSSGNFSACGFTWKLELEIKSSGEDAEKSLSLCLFSVEASSSTGSVVKAIYKLLMYDQLYGEHIQKEGECYFHGTSQYGLCCMVPLKKFNDPKSGLLVNDCCIFGAEVMEAFACKLGREGVSECLSLKKEITPQTYTWVIKNFSKLSAKQDSEVFTSGGYKWRIQLYPNASPYTNFLAMFLILDTSVALPSKTRAYVDYSLCLVDQIDGKHKKLSVQRQFSSDGVGWGWHKFLEWKDMQNPSRGFLRNDTCIVEASVAVLGEVSIT</sequence>
<dbReference type="EMBL" id="HG996472">
    <property type="protein sequence ID" value="CAG1832380.1"/>
    <property type="molecule type" value="Genomic_DNA"/>
</dbReference>
<dbReference type="EnsemblPlants" id="Ma08_t22210.1">
    <property type="protein sequence ID" value="Ma08_p22210.1"/>
    <property type="gene ID" value="Ma08_g22210"/>
</dbReference>
<dbReference type="SUPFAM" id="SSF49599">
    <property type="entry name" value="TRAF domain-like"/>
    <property type="match status" value="2"/>
</dbReference>
<evidence type="ECO:0000313" key="3">
    <source>
        <dbReference type="EMBL" id="CAG1832380.1"/>
    </source>
</evidence>
<reference evidence="3" key="1">
    <citation type="submission" date="2021-03" db="EMBL/GenBank/DDBJ databases">
        <authorList>
            <consortium name="Genoscope - CEA"/>
            <person name="William W."/>
        </authorList>
    </citation>
    <scope>NUCLEOTIDE SEQUENCE</scope>
    <source>
        <strain evidence="3">Doubled-haploid Pahang</strain>
    </source>
</reference>
<dbReference type="Gramene" id="Ma08_t22210.1">
    <property type="protein sequence ID" value="Ma08_p22210.1"/>
    <property type="gene ID" value="Ma08_g22210"/>
</dbReference>
<dbReference type="InterPro" id="IPR002083">
    <property type="entry name" value="MATH/TRAF_dom"/>
</dbReference>
<dbReference type="Pfam" id="PF22486">
    <property type="entry name" value="MATH_2"/>
    <property type="match status" value="2"/>
</dbReference>
<organism evidence="4 5">
    <name type="scientific">Musa acuminata subsp. malaccensis</name>
    <name type="common">Wild banana</name>
    <name type="synonym">Musa malaccensis</name>
    <dbReference type="NCBI Taxonomy" id="214687"/>
    <lineage>
        <taxon>Eukaryota</taxon>
        <taxon>Viridiplantae</taxon>
        <taxon>Streptophyta</taxon>
        <taxon>Embryophyta</taxon>
        <taxon>Tracheophyta</taxon>
        <taxon>Spermatophyta</taxon>
        <taxon>Magnoliopsida</taxon>
        <taxon>Liliopsida</taxon>
        <taxon>Zingiberales</taxon>
        <taxon>Musaceae</taxon>
        <taxon>Musa</taxon>
    </lineage>
</organism>
<proteinExistence type="predicted"/>
<feature type="domain" description="MATH" evidence="2">
    <location>
        <begin position="31"/>
        <end position="159"/>
    </location>
</feature>
<evidence type="ECO:0000313" key="4">
    <source>
        <dbReference type="EnsemblPlants" id="Ma08_p22210.1"/>
    </source>
</evidence>
<dbReference type="OMA" id="YLMESKC"/>
<evidence type="ECO:0000256" key="1">
    <source>
        <dbReference type="SAM" id="MobiDB-lite"/>
    </source>
</evidence>
<dbReference type="SMART" id="SM00061">
    <property type="entry name" value="MATH"/>
    <property type="match status" value="1"/>
</dbReference>
<dbReference type="InterPro" id="IPR008974">
    <property type="entry name" value="TRAF-like"/>
</dbReference>
<name>A0A804K9H0_MUSAM</name>
<dbReference type="CDD" id="cd00121">
    <property type="entry name" value="MATH"/>
    <property type="match status" value="2"/>
</dbReference>
<dbReference type="Proteomes" id="UP000012960">
    <property type="component" value="Unplaced"/>
</dbReference>
<dbReference type="PROSITE" id="PS50144">
    <property type="entry name" value="MATH"/>
    <property type="match status" value="2"/>
</dbReference>
<dbReference type="AlphaFoldDB" id="A0A804K9H0"/>